<feature type="compositionally biased region" description="Polar residues" evidence="1">
    <location>
        <begin position="559"/>
        <end position="569"/>
    </location>
</feature>
<dbReference type="AlphaFoldDB" id="A0A418FQ47"/>
<sequence>VEFVSKLATKVHVYGTAHQDDHELFMANALYTTFQDRNVKAVFVYTSAGDANRTDGWWEAREVGTLAVTDFCLKEAGFYTTNRKDEVVSIYNHTIGKVTIGNAVHYFLRLSEFNLTSMMAPSPGNIAPSQKTYVPLGALNAGETAYSSLSDVLAVIRYIIRKETAGVPSVSAFVPEFIDKGNDHELHVGTGKLFADALVAEPGLQGCVTTTTFYGYQHWLEAINMKEPMVSFQRRVWLALAAALDPVYPGKDVWSNHVMNLGRTILEPNRRQVMADVVMEILDASSSDIAIASLTLPPTLRFVLQLLILHEQRVWPNETPTPDLVVGLCGILVLLWRVTARVDALLAHIDTTNGVEEALPLDEINANLKLRLALLTEEWAHAIGVGNGGTTLTNSNHAAFMTKLLQELLRPMGNFLLTVDDDNARRYVLTQLLDKTIDTTIELVDLGDACIYDVIAHDGVILLGVLTSSCREVVASVARVTEADRRQLQANIDHLKAWIDATCDRLSTLPSVKRLDRLNQEWNILGIDNRRRRSSFDIIMDTLTSDSMAKFYRGKQHQQHSVASMSRMSSKMVRTPTGKK</sequence>
<feature type="region of interest" description="Disordered" evidence="1">
    <location>
        <begin position="559"/>
        <end position="580"/>
    </location>
</feature>
<feature type="non-terminal residue" evidence="2">
    <location>
        <position position="1"/>
    </location>
</feature>
<name>A0A418FQ47_APHAT</name>
<organism evidence="2 3">
    <name type="scientific">Aphanomyces astaci</name>
    <name type="common">Crayfish plague agent</name>
    <dbReference type="NCBI Taxonomy" id="112090"/>
    <lineage>
        <taxon>Eukaryota</taxon>
        <taxon>Sar</taxon>
        <taxon>Stramenopiles</taxon>
        <taxon>Oomycota</taxon>
        <taxon>Saprolegniomycetes</taxon>
        <taxon>Saprolegniales</taxon>
        <taxon>Verrucalvaceae</taxon>
        <taxon>Aphanomyces</taxon>
    </lineage>
</organism>
<evidence type="ECO:0000313" key="3">
    <source>
        <dbReference type="Proteomes" id="UP000285430"/>
    </source>
</evidence>
<accession>A0A418FQ47</accession>
<gene>
    <name evidence="2" type="ORF">DYB37_013593</name>
</gene>
<evidence type="ECO:0000313" key="2">
    <source>
        <dbReference type="EMBL" id="RHZ33389.1"/>
    </source>
</evidence>
<proteinExistence type="predicted"/>
<dbReference type="EMBL" id="QUTH01000623">
    <property type="protein sequence ID" value="RHZ33389.1"/>
    <property type="molecule type" value="Genomic_DNA"/>
</dbReference>
<evidence type="ECO:0000256" key="1">
    <source>
        <dbReference type="SAM" id="MobiDB-lite"/>
    </source>
</evidence>
<protein>
    <submittedName>
        <fullName evidence="2">Uncharacterized protein</fullName>
    </submittedName>
</protein>
<dbReference type="VEuPathDB" id="FungiDB:H257_12423"/>
<reference evidence="2 3" key="1">
    <citation type="submission" date="2018-08" db="EMBL/GenBank/DDBJ databases">
        <title>Aphanomyces genome sequencing and annotation.</title>
        <authorList>
            <person name="Minardi D."/>
            <person name="Oidtmann B."/>
            <person name="Van Der Giezen M."/>
            <person name="Studholme D.J."/>
        </authorList>
    </citation>
    <scope>NUCLEOTIDE SEQUENCE [LARGE SCALE GENOMIC DNA]</scope>
    <source>
        <strain evidence="2 3">Da</strain>
    </source>
</reference>
<dbReference type="Proteomes" id="UP000285430">
    <property type="component" value="Unassembled WGS sequence"/>
</dbReference>
<comment type="caution">
    <text evidence="2">The sequence shown here is derived from an EMBL/GenBank/DDBJ whole genome shotgun (WGS) entry which is preliminary data.</text>
</comment>